<accession>A0AAD7WYW4</accession>
<organism evidence="2 3">
    <name type="scientific">Aldrovandia affinis</name>
    <dbReference type="NCBI Taxonomy" id="143900"/>
    <lineage>
        <taxon>Eukaryota</taxon>
        <taxon>Metazoa</taxon>
        <taxon>Chordata</taxon>
        <taxon>Craniata</taxon>
        <taxon>Vertebrata</taxon>
        <taxon>Euteleostomi</taxon>
        <taxon>Actinopterygii</taxon>
        <taxon>Neopterygii</taxon>
        <taxon>Teleostei</taxon>
        <taxon>Notacanthiformes</taxon>
        <taxon>Halosauridae</taxon>
        <taxon>Aldrovandia</taxon>
    </lineage>
</organism>
<evidence type="ECO:0000313" key="3">
    <source>
        <dbReference type="Proteomes" id="UP001221898"/>
    </source>
</evidence>
<evidence type="ECO:0000313" key="2">
    <source>
        <dbReference type="EMBL" id="KAJ8414013.1"/>
    </source>
</evidence>
<keyword evidence="3" id="KW-1185">Reference proteome</keyword>
<reference evidence="2" key="1">
    <citation type="journal article" date="2023" name="Science">
        <title>Genome structures resolve the early diversification of teleost fishes.</title>
        <authorList>
            <person name="Parey E."/>
            <person name="Louis A."/>
            <person name="Montfort J."/>
            <person name="Bouchez O."/>
            <person name="Roques C."/>
            <person name="Iampietro C."/>
            <person name="Lluch J."/>
            <person name="Castinel A."/>
            <person name="Donnadieu C."/>
            <person name="Desvignes T."/>
            <person name="Floi Bucao C."/>
            <person name="Jouanno E."/>
            <person name="Wen M."/>
            <person name="Mejri S."/>
            <person name="Dirks R."/>
            <person name="Jansen H."/>
            <person name="Henkel C."/>
            <person name="Chen W.J."/>
            <person name="Zahm M."/>
            <person name="Cabau C."/>
            <person name="Klopp C."/>
            <person name="Thompson A.W."/>
            <person name="Robinson-Rechavi M."/>
            <person name="Braasch I."/>
            <person name="Lecointre G."/>
            <person name="Bobe J."/>
            <person name="Postlethwait J.H."/>
            <person name="Berthelot C."/>
            <person name="Roest Crollius H."/>
            <person name="Guiguen Y."/>
        </authorList>
    </citation>
    <scope>NUCLEOTIDE SEQUENCE</scope>
    <source>
        <strain evidence="2">NC1722</strain>
    </source>
</reference>
<evidence type="ECO:0000256" key="1">
    <source>
        <dbReference type="SAM" id="MobiDB-lite"/>
    </source>
</evidence>
<dbReference type="AlphaFoldDB" id="A0AAD7WYW4"/>
<dbReference type="Proteomes" id="UP001221898">
    <property type="component" value="Unassembled WGS sequence"/>
</dbReference>
<feature type="region of interest" description="Disordered" evidence="1">
    <location>
        <begin position="1"/>
        <end position="46"/>
    </location>
</feature>
<comment type="caution">
    <text evidence="2">The sequence shown here is derived from an EMBL/GenBank/DDBJ whole genome shotgun (WGS) entry which is preliminary data.</text>
</comment>
<feature type="compositionally biased region" description="Polar residues" evidence="1">
    <location>
        <begin position="1"/>
        <end position="11"/>
    </location>
</feature>
<gene>
    <name evidence="2" type="ORF">AAFF_G00066110</name>
</gene>
<protein>
    <submittedName>
        <fullName evidence="2">Uncharacterized protein</fullName>
    </submittedName>
</protein>
<sequence>GVWHTSSNTIAGSRLPRSGGGTQIHSQQWTEKREENEAHRLPRTSTLTVPCTRFSQRPQHSPILPMPRAGSGNGCDIALIWNSTSIDPVEKKKKIIICKKIHKRRTEKQKWPYISG</sequence>
<dbReference type="EMBL" id="JAINUG010000014">
    <property type="protein sequence ID" value="KAJ8414013.1"/>
    <property type="molecule type" value="Genomic_DNA"/>
</dbReference>
<name>A0AAD7WYW4_9TELE</name>
<feature type="non-terminal residue" evidence="2">
    <location>
        <position position="116"/>
    </location>
</feature>
<proteinExistence type="predicted"/>
<feature type="compositionally biased region" description="Basic and acidic residues" evidence="1">
    <location>
        <begin position="30"/>
        <end position="40"/>
    </location>
</feature>